<evidence type="ECO:0000313" key="1">
    <source>
        <dbReference type="EMBL" id="KIV81652.1"/>
    </source>
</evidence>
<dbReference type="EMBL" id="KN846952">
    <property type="protein sequence ID" value="KIV81652.1"/>
    <property type="molecule type" value="Genomic_DNA"/>
</dbReference>
<dbReference type="OrthoDB" id="4126833at2759"/>
<evidence type="ECO:0008006" key="3">
    <source>
        <dbReference type="Google" id="ProtNLM"/>
    </source>
</evidence>
<accession>A0A0D1YFH7</accession>
<dbReference type="HOGENOM" id="CLU_1065721_0_0_1"/>
<name>A0A0D1YFH7_9EURO</name>
<organism evidence="1 2">
    <name type="scientific">Exophiala sideris</name>
    <dbReference type="NCBI Taxonomy" id="1016849"/>
    <lineage>
        <taxon>Eukaryota</taxon>
        <taxon>Fungi</taxon>
        <taxon>Dikarya</taxon>
        <taxon>Ascomycota</taxon>
        <taxon>Pezizomycotina</taxon>
        <taxon>Eurotiomycetes</taxon>
        <taxon>Chaetothyriomycetidae</taxon>
        <taxon>Chaetothyriales</taxon>
        <taxon>Herpotrichiellaceae</taxon>
        <taxon>Exophiala</taxon>
    </lineage>
</organism>
<dbReference type="Proteomes" id="UP000053599">
    <property type="component" value="Unassembled WGS sequence"/>
</dbReference>
<protein>
    <recommendedName>
        <fullName evidence="3">BTB domain-containing protein</fullName>
    </recommendedName>
</protein>
<reference evidence="1 2" key="1">
    <citation type="submission" date="2015-01" db="EMBL/GenBank/DDBJ databases">
        <title>The Genome Sequence of Exophiala sideris CBS121828.</title>
        <authorList>
            <consortium name="The Broad Institute Genomics Platform"/>
            <person name="Cuomo C."/>
            <person name="de Hoog S."/>
            <person name="Gorbushina A."/>
            <person name="Stielow B."/>
            <person name="Teixiera M."/>
            <person name="Abouelleil A."/>
            <person name="Chapman S.B."/>
            <person name="Priest M."/>
            <person name="Young S.K."/>
            <person name="Wortman J."/>
            <person name="Nusbaum C."/>
            <person name="Birren B."/>
        </authorList>
    </citation>
    <scope>NUCLEOTIDE SEQUENCE [LARGE SCALE GENOMIC DNA]</scope>
    <source>
        <strain evidence="1 2">CBS 121828</strain>
    </source>
</reference>
<evidence type="ECO:0000313" key="2">
    <source>
        <dbReference type="Proteomes" id="UP000053599"/>
    </source>
</evidence>
<proteinExistence type="predicted"/>
<gene>
    <name evidence="1" type="ORF">PV11_03821</name>
</gene>
<dbReference type="AlphaFoldDB" id="A0A0D1YFH7"/>
<sequence>MTETKVVKAGMTASHARSRTVKVFIRQVHVDDDGRWPAQSIYEPDPDDRRMTVFNVHTSFLGEHAQYFAGMPDCDNALVPVSEPTRISDNIKAYHVFEDWLDAMYQGKIDRINSIPLKDFELQPHFDLADFLVSPFFKNVIMDTIQQRGIDTWTVDQVKGLHMMRKSAFMYVDYAIECMAYRIVTRGWTGVMDADLGVCVTKWKEFMREGRNIDTFNELLARVDILHKAKDTNNLICPTDLKDCKWHEHTDEDREKCPRYRPEN</sequence>